<organism evidence="1 2">
    <name type="scientific">Oculimacula yallundae</name>
    <dbReference type="NCBI Taxonomy" id="86028"/>
    <lineage>
        <taxon>Eukaryota</taxon>
        <taxon>Fungi</taxon>
        <taxon>Dikarya</taxon>
        <taxon>Ascomycota</taxon>
        <taxon>Pezizomycotina</taxon>
        <taxon>Leotiomycetes</taxon>
        <taxon>Helotiales</taxon>
        <taxon>Ploettnerulaceae</taxon>
        <taxon>Oculimacula</taxon>
    </lineage>
</organism>
<sequence>MSSSRDQYQPQISTILTTSYPTCALSGQPAFTVTTTYECTASKPIWALVRLWADYSGGIEIRDPQRNHRRIGGGSTLIADEWDEDALDLEDTSLVRLEPGQKFSTQYTVSVVPKADGLRNSDIRLMVPGNTYEITIKKQRWRWMFEDEMDKEMDIEERRTILKNRDVAEWKVDCLANFTAS</sequence>
<gene>
    <name evidence="1" type="ORF">VTL71DRAFT_9974</name>
</gene>
<dbReference type="Proteomes" id="UP001595075">
    <property type="component" value="Unassembled WGS sequence"/>
</dbReference>
<evidence type="ECO:0000313" key="1">
    <source>
        <dbReference type="EMBL" id="KAL2060152.1"/>
    </source>
</evidence>
<keyword evidence="2" id="KW-1185">Reference proteome</keyword>
<protein>
    <submittedName>
        <fullName evidence="1">Uncharacterized protein</fullName>
    </submittedName>
</protein>
<proteinExistence type="predicted"/>
<comment type="caution">
    <text evidence="1">The sequence shown here is derived from an EMBL/GenBank/DDBJ whole genome shotgun (WGS) entry which is preliminary data.</text>
</comment>
<reference evidence="1 2" key="1">
    <citation type="journal article" date="2024" name="Commun. Biol.">
        <title>Comparative genomic analysis of thermophilic fungi reveals convergent evolutionary adaptations and gene losses.</title>
        <authorList>
            <person name="Steindorff A.S."/>
            <person name="Aguilar-Pontes M.V."/>
            <person name="Robinson A.J."/>
            <person name="Andreopoulos B."/>
            <person name="LaButti K."/>
            <person name="Kuo A."/>
            <person name="Mondo S."/>
            <person name="Riley R."/>
            <person name="Otillar R."/>
            <person name="Haridas S."/>
            <person name="Lipzen A."/>
            <person name="Grimwood J."/>
            <person name="Schmutz J."/>
            <person name="Clum A."/>
            <person name="Reid I.D."/>
            <person name="Moisan M.C."/>
            <person name="Butler G."/>
            <person name="Nguyen T.T.M."/>
            <person name="Dewar K."/>
            <person name="Conant G."/>
            <person name="Drula E."/>
            <person name="Henrissat B."/>
            <person name="Hansel C."/>
            <person name="Singer S."/>
            <person name="Hutchinson M.I."/>
            <person name="de Vries R.P."/>
            <person name="Natvig D.O."/>
            <person name="Powell A.J."/>
            <person name="Tsang A."/>
            <person name="Grigoriev I.V."/>
        </authorList>
    </citation>
    <scope>NUCLEOTIDE SEQUENCE [LARGE SCALE GENOMIC DNA]</scope>
    <source>
        <strain evidence="1 2">CBS 494.80</strain>
    </source>
</reference>
<accession>A0ABR4BS01</accession>
<evidence type="ECO:0000313" key="2">
    <source>
        <dbReference type="Proteomes" id="UP001595075"/>
    </source>
</evidence>
<dbReference type="EMBL" id="JAZHXI010000024">
    <property type="protein sequence ID" value="KAL2060152.1"/>
    <property type="molecule type" value="Genomic_DNA"/>
</dbReference>
<name>A0ABR4BS01_9HELO</name>